<keyword evidence="6" id="KW-0769">Symport</keyword>
<feature type="transmembrane region" description="Helical" evidence="14">
    <location>
        <begin position="159"/>
        <end position="177"/>
    </location>
</feature>
<dbReference type="RefSeq" id="WP_136078995.1">
    <property type="nucleotide sequence ID" value="NZ_CAAHFG010000001.1"/>
</dbReference>
<feature type="transmembrane region" description="Helical" evidence="14">
    <location>
        <begin position="615"/>
        <end position="638"/>
    </location>
</feature>
<evidence type="ECO:0000256" key="4">
    <source>
        <dbReference type="ARBA" id="ARBA00022475"/>
    </source>
</evidence>
<feature type="transmembrane region" description="Helical" evidence="14">
    <location>
        <begin position="189"/>
        <end position="208"/>
    </location>
</feature>
<feature type="transmembrane region" description="Helical" evidence="14">
    <location>
        <begin position="476"/>
        <end position="494"/>
    </location>
</feature>
<protein>
    <submittedName>
        <fullName evidence="15">Osmoregulated proline transporter OpuE</fullName>
    </submittedName>
</protein>
<keyword evidence="10 14" id="KW-0472">Membrane</keyword>
<keyword evidence="16" id="KW-1185">Reference proteome</keyword>
<gene>
    <name evidence="15" type="primary">opuE_2</name>
    <name evidence="15" type="ORF">PDESU_01981</name>
</gene>
<keyword evidence="3" id="KW-0813">Transport</keyword>
<keyword evidence="9" id="KW-0406">Ion transport</keyword>
<name>A0A6C2U191_PONDE</name>
<dbReference type="Pfam" id="PF00474">
    <property type="entry name" value="SSF"/>
    <property type="match status" value="2"/>
</dbReference>
<evidence type="ECO:0000256" key="5">
    <source>
        <dbReference type="ARBA" id="ARBA00022692"/>
    </source>
</evidence>
<dbReference type="EMBL" id="CAAHFG010000001">
    <property type="protein sequence ID" value="VGO13424.1"/>
    <property type="molecule type" value="Genomic_DNA"/>
</dbReference>
<dbReference type="GO" id="GO:0005298">
    <property type="term" value="F:proline:sodium symporter activity"/>
    <property type="evidence" value="ECO:0007669"/>
    <property type="project" value="TreeGrafter"/>
</dbReference>
<reference evidence="15 16" key="1">
    <citation type="submission" date="2019-04" db="EMBL/GenBank/DDBJ databases">
        <authorList>
            <person name="Van Vliet M D."/>
        </authorList>
    </citation>
    <scope>NUCLEOTIDE SEQUENCE [LARGE SCALE GENOMIC DNA]</scope>
    <source>
        <strain evidence="15 16">F1</strain>
    </source>
</reference>
<keyword evidence="7 14" id="KW-1133">Transmembrane helix</keyword>
<evidence type="ECO:0000256" key="11">
    <source>
        <dbReference type="ARBA" id="ARBA00023201"/>
    </source>
</evidence>
<evidence type="ECO:0000256" key="12">
    <source>
        <dbReference type="ARBA" id="ARBA00033708"/>
    </source>
</evidence>
<feature type="transmembrane region" description="Helical" evidence="14">
    <location>
        <begin position="289"/>
        <end position="313"/>
    </location>
</feature>
<evidence type="ECO:0000313" key="16">
    <source>
        <dbReference type="Proteomes" id="UP000366872"/>
    </source>
</evidence>
<feature type="transmembrane region" description="Helical" evidence="14">
    <location>
        <begin position="128"/>
        <end position="153"/>
    </location>
</feature>
<feature type="transmembrane region" description="Helical" evidence="14">
    <location>
        <begin position="550"/>
        <end position="570"/>
    </location>
</feature>
<accession>A0A6C2U191</accession>
<dbReference type="PANTHER" id="PTHR48086">
    <property type="entry name" value="SODIUM/PROLINE SYMPORTER-RELATED"/>
    <property type="match status" value="1"/>
</dbReference>
<feature type="transmembrane region" description="Helical" evidence="14">
    <location>
        <begin position="644"/>
        <end position="663"/>
    </location>
</feature>
<feature type="transmembrane region" description="Helical" evidence="14">
    <location>
        <begin position="46"/>
        <end position="72"/>
    </location>
</feature>
<feature type="transmembrane region" description="Helical" evidence="14">
    <location>
        <begin position="6"/>
        <end position="26"/>
    </location>
</feature>
<evidence type="ECO:0000256" key="10">
    <source>
        <dbReference type="ARBA" id="ARBA00023136"/>
    </source>
</evidence>
<dbReference type="InterPro" id="IPR050277">
    <property type="entry name" value="Sodium:Solute_Symporter"/>
</dbReference>
<evidence type="ECO:0000256" key="7">
    <source>
        <dbReference type="ARBA" id="ARBA00022989"/>
    </source>
</evidence>
<dbReference type="Proteomes" id="UP000366872">
    <property type="component" value="Unassembled WGS sequence"/>
</dbReference>
<keyword evidence="11" id="KW-0739">Sodium transport</keyword>
<evidence type="ECO:0000256" key="9">
    <source>
        <dbReference type="ARBA" id="ARBA00023065"/>
    </source>
</evidence>
<keyword evidence="8" id="KW-0915">Sodium</keyword>
<dbReference type="GO" id="GO:0005886">
    <property type="term" value="C:plasma membrane"/>
    <property type="evidence" value="ECO:0007669"/>
    <property type="project" value="UniProtKB-SubCell"/>
</dbReference>
<dbReference type="Gene3D" id="1.20.1730.10">
    <property type="entry name" value="Sodium/glucose cotransporter"/>
    <property type="match status" value="1"/>
</dbReference>
<feature type="transmembrane region" description="Helical" evidence="14">
    <location>
        <begin position="78"/>
        <end position="97"/>
    </location>
</feature>
<evidence type="ECO:0000256" key="2">
    <source>
        <dbReference type="ARBA" id="ARBA00006434"/>
    </source>
</evidence>
<evidence type="ECO:0000256" key="8">
    <source>
        <dbReference type="ARBA" id="ARBA00023053"/>
    </source>
</evidence>
<evidence type="ECO:0000256" key="1">
    <source>
        <dbReference type="ARBA" id="ARBA00004651"/>
    </source>
</evidence>
<evidence type="ECO:0000256" key="14">
    <source>
        <dbReference type="SAM" id="Phobius"/>
    </source>
</evidence>
<feature type="transmembrane region" description="Helical" evidence="14">
    <location>
        <begin position="406"/>
        <end position="430"/>
    </location>
</feature>
<feature type="transmembrane region" description="Helical" evidence="14">
    <location>
        <begin position="451"/>
        <end position="470"/>
    </location>
</feature>
<feature type="transmembrane region" description="Helical" evidence="14">
    <location>
        <begin position="501"/>
        <end position="520"/>
    </location>
</feature>
<sequence>MGCFGAIDYILMGLYLAVLIGLGIYLKGKASESIEDYFIGGRKMPWWLLGISGTAQFVDIAGTALIISLLFIMGPKALFIEIRGGICIHMAVVMLWTGKWHRRSGCITGAEWSIFRFGSGPSGQASRIVTAIAVPIFIIGMVTYLSVAVGIFFSMFLPLSPVWCSLIIIGIACAYTAMSGFYGVVFTDLIQSGIIIVASIVITVMALGKTWGGEGFPALAEQVSGMSNWMSAVPAWKSEMPAGYENYRFIYILAMFYLFKAVVIDGFGSGGDPKFFGARNDRECGILTLMWTSLMTVRWPLMIGCAILGIYFISQKIPDQSVLNEAAVAIKAEYGGVEAAQWKEKVFDIQKNPEKHSKELIGTLKGSLGDDWQGKLMLTNYDGGVNGERLLPVVIINMIPNGLKGLILIALLAACMSTFDSNVNFAVGFLTRDLYQAYARPKATQKELIRASWFFTFLIGIIGFIFSLNVQRIEGIWGFLMMGLGLGFMVPGFIKFYWARYNGWGFSGGMIAGMLCAISMKISDFNLGSIIIDRFGIDCGDLEGFIRGDIGSFITVALFGIIGVLVGTLTTKPTDHEVSKNFFLKTKPFGSWGKFHKYLDEETLKTMKKEHRDDLISLPFAVVWYFLLMLLPIQLVLGNLGAEFAWSISIFLVCSVALYFFWFRNLPTANKYED</sequence>
<organism evidence="15 16">
    <name type="scientific">Pontiella desulfatans</name>
    <dbReference type="NCBI Taxonomy" id="2750659"/>
    <lineage>
        <taxon>Bacteria</taxon>
        <taxon>Pseudomonadati</taxon>
        <taxon>Kiritimatiellota</taxon>
        <taxon>Kiritimatiellia</taxon>
        <taxon>Kiritimatiellales</taxon>
        <taxon>Pontiellaceae</taxon>
        <taxon>Pontiella</taxon>
    </lineage>
</organism>
<evidence type="ECO:0000256" key="6">
    <source>
        <dbReference type="ARBA" id="ARBA00022847"/>
    </source>
</evidence>
<dbReference type="PROSITE" id="PS50283">
    <property type="entry name" value="NA_SOLUT_SYMP_3"/>
    <property type="match status" value="1"/>
</dbReference>
<evidence type="ECO:0000313" key="15">
    <source>
        <dbReference type="EMBL" id="VGO13424.1"/>
    </source>
</evidence>
<dbReference type="AlphaFoldDB" id="A0A6C2U191"/>
<dbReference type="PANTHER" id="PTHR48086:SF3">
    <property type="entry name" value="SODIUM_PROLINE SYMPORTER"/>
    <property type="match status" value="1"/>
</dbReference>
<dbReference type="GO" id="GO:0015193">
    <property type="term" value="F:L-proline transmembrane transporter activity"/>
    <property type="evidence" value="ECO:0007669"/>
    <property type="project" value="TreeGrafter"/>
</dbReference>
<feature type="transmembrane region" description="Helical" evidence="14">
    <location>
        <begin position="249"/>
        <end position="268"/>
    </location>
</feature>
<comment type="catalytic activity">
    <reaction evidence="12">
        <text>L-proline(in) + Na(+)(in) = L-proline(out) + Na(+)(out)</text>
        <dbReference type="Rhea" id="RHEA:28967"/>
        <dbReference type="ChEBI" id="CHEBI:29101"/>
        <dbReference type="ChEBI" id="CHEBI:60039"/>
    </reaction>
</comment>
<evidence type="ECO:0000256" key="13">
    <source>
        <dbReference type="RuleBase" id="RU362091"/>
    </source>
</evidence>
<proteinExistence type="inferred from homology"/>
<evidence type="ECO:0000256" key="3">
    <source>
        <dbReference type="ARBA" id="ARBA00022448"/>
    </source>
</evidence>
<dbReference type="GO" id="GO:0015824">
    <property type="term" value="P:proline transport"/>
    <property type="evidence" value="ECO:0007669"/>
    <property type="project" value="TreeGrafter"/>
</dbReference>
<comment type="similarity">
    <text evidence="2 13">Belongs to the sodium:solute symporter (SSF) (TC 2.A.21) family.</text>
</comment>
<keyword evidence="5 14" id="KW-0812">Transmembrane</keyword>
<dbReference type="InterPro" id="IPR001734">
    <property type="entry name" value="Na/solute_symporter"/>
</dbReference>
<comment type="subcellular location">
    <subcellularLocation>
        <location evidence="1">Cell membrane</location>
        <topology evidence="1">Multi-pass membrane protein</topology>
    </subcellularLocation>
</comment>
<keyword evidence="4" id="KW-1003">Cell membrane</keyword>
<dbReference type="InterPro" id="IPR038377">
    <property type="entry name" value="Na/Glc_symporter_sf"/>
</dbReference>